<dbReference type="InterPro" id="IPR048851">
    <property type="entry name" value="PaaA2_dom"/>
</dbReference>
<feature type="domain" description="Stability determinant" evidence="1">
    <location>
        <begin position="115"/>
        <end position="143"/>
    </location>
</feature>
<name>A0A0E1W7Y7_BURPE</name>
<evidence type="ECO:0000259" key="1">
    <source>
        <dbReference type="Pfam" id="PF21217"/>
    </source>
</evidence>
<evidence type="ECO:0000313" key="2">
    <source>
        <dbReference type="EMBL" id="EET09318.1"/>
    </source>
</evidence>
<proteinExistence type="predicted"/>
<reference evidence="2" key="1">
    <citation type="submission" date="2009-05" db="EMBL/GenBank/DDBJ databases">
        <authorList>
            <person name="Harkins D.M."/>
            <person name="DeShazer D."/>
            <person name="Woods D.E."/>
            <person name="Brinkac L.M."/>
            <person name="Brown K.A."/>
            <person name="Hung G.C."/>
            <person name="Tuanyok A."/>
            <person name="Zhang B."/>
            <person name="Nierman W.C."/>
        </authorList>
    </citation>
    <scope>NUCLEOTIDE SEQUENCE [LARGE SCALE GENOMIC DNA]</scope>
    <source>
        <strain evidence="2">1710a</strain>
    </source>
</reference>
<sequence>MPLSTKGCAMKTLDVSQAAAAAHAGGVLSAVLKAEGGSFYVELETRTAGTAVLVTSNNRRPRAFRNPVKALEVIRELGLQSGRFSLEAWRPDEVEIERSSRPDRAAAMKQTHANAAAYDKWLREQVQASIDDPRPSIEHEDVMKKALARVEAMRKGKRAKT</sequence>
<gene>
    <name evidence="2" type="ORF">BURPS1710A_3210</name>
</gene>
<dbReference type="Proteomes" id="UP000001812">
    <property type="component" value="Chromosome I"/>
</dbReference>
<dbReference type="HOGENOM" id="CLU_141033_2_0_4"/>
<dbReference type="EMBL" id="CM000832">
    <property type="protein sequence ID" value="EET09318.1"/>
    <property type="molecule type" value="Genomic_DNA"/>
</dbReference>
<dbReference type="Pfam" id="PF21217">
    <property type="entry name" value="PaaA2"/>
    <property type="match status" value="1"/>
</dbReference>
<organism evidence="2">
    <name type="scientific">Burkholderia pseudomallei 1710a</name>
    <dbReference type="NCBI Taxonomy" id="320371"/>
    <lineage>
        <taxon>Bacteria</taxon>
        <taxon>Pseudomonadati</taxon>
        <taxon>Pseudomonadota</taxon>
        <taxon>Betaproteobacteria</taxon>
        <taxon>Burkholderiales</taxon>
        <taxon>Burkholderiaceae</taxon>
        <taxon>Burkholderia</taxon>
        <taxon>pseudomallei group</taxon>
    </lineage>
</organism>
<protein>
    <recommendedName>
        <fullName evidence="1">Stability determinant domain-containing protein</fullName>
    </recommendedName>
</protein>
<dbReference type="AlphaFoldDB" id="A0A0E1W7Y7"/>
<accession>A0A0E1W7Y7</accession>
<dbReference type="Gene3D" id="6.20.450.20">
    <property type="match status" value="1"/>
</dbReference>